<evidence type="ECO:0000259" key="6">
    <source>
        <dbReference type="PROSITE" id="PS50885"/>
    </source>
</evidence>
<evidence type="ECO:0000256" key="2">
    <source>
        <dbReference type="ARBA" id="ARBA00029447"/>
    </source>
</evidence>
<dbReference type="SUPFAM" id="SSF58104">
    <property type="entry name" value="Methyl-accepting chemotaxis protein (MCP) signaling domain"/>
    <property type="match status" value="1"/>
</dbReference>
<keyword evidence="4" id="KW-0812">Transmembrane</keyword>
<dbReference type="Pfam" id="PF00015">
    <property type="entry name" value="MCPsignal"/>
    <property type="match status" value="1"/>
</dbReference>
<organism evidence="7 8">
    <name type="scientific">Chitinimonas prasina</name>
    <dbReference type="NCBI Taxonomy" id="1434937"/>
    <lineage>
        <taxon>Bacteria</taxon>
        <taxon>Pseudomonadati</taxon>
        <taxon>Pseudomonadota</taxon>
        <taxon>Betaproteobacteria</taxon>
        <taxon>Neisseriales</taxon>
        <taxon>Chitinibacteraceae</taxon>
        <taxon>Chitinimonas</taxon>
    </lineage>
</organism>
<dbReference type="RefSeq" id="WP_284196950.1">
    <property type="nucleotide sequence ID" value="NZ_BSOG01000003.1"/>
</dbReference>
<dbReference type="InterPro" id="IPR003660">
    <property type="entry name" value="HAMP_dom"/>
</dbReference>
<dbReference type="Pfam" id="PF00672">
    <property type="entry name" value="HAMP"/>
    <property type="match status" value="1"/>
</dbReference>
<feature type="domain" description="Methyl-accepting transducer" evidence="5">
    <location>
        <begin position="114"/>
        <end position="350"/>
    </location>
</feature>
<evidence type="ECO:0000313" key="7">
    <source>
        <dbReference type="EMBL" id="GLR13847.1"/>
    </source>
</evidence>
<accession>A0ABQ5YFU0</accession>
<evidence type="ECO:0000256" key="3">
    <source>
        <dbReference type="PROSITE-ProRule" id="PRU00284"/>
    </source>
</evidence>
<feature type="transmembrane region" description="Helical" evidence="4">
    <location>
        <begin position="35"/>
        <end position="57"/>
    </location>
</feature>
<sequence>MQIFSFTQRALLAFMGLAVLNLATALVASMGWGSGAVWGVAVLGAIVAVVGGGWWASRASHGIEKIRTQLKHIEDGNFRYQVHVESTDEFADTIQYVQTLSNQLRSLIADVLASSHKISEQSHHLDGAAELLATQTGQQSDQAMQVSAATEQMSVSVTEISRATHETAESAMKAKTVVREGEANMQASLASTSRIVEVVGEARSTLDDLNQAVSRIGSMTGTIKEIADQTNLLALNAAIEAARAGESGRGFAVVADEVRKLAERTSQSTQDISNNVTNIQMVTQATLMTMDDAVAEVANGTASIEASSQNLAAVAAASEHTVEMTGRIANTLRQQSSAAEEVARTIERMAGTIDANNREAQDVARSAEQLAATAKSLKAIVAKFEKSM</sequence>
<dbReference type="PROSITE" id="PS50111">
    <property type="entry name" value="CHEMOTAXIS_TRANSDUC_2"/>
    <property type="match status" value="1"/>
</dbReference>
<gene>
    <name evidence="7" type="ORF">GCM10007907_26370</name>
</gene>
<dbReference type="PRINTS" id="PR00260">
    <property type="entry name" value="CHEMTRNSDUCR"/>
</dbReference>
<dbReference type="Proteomes" id="UP001156706">
    <property type="component" value="Unassembled WGS sequence"/>
</dbReference>
<evidence type="ECO:0000256" key="4">
    <source>
        <dbReference type="SAM" id="Phobius"/>
    </source>
</evidence>
<evidence type="ECO:0000256" key="1">
    <source>
        <dbReference type="ARBA" id="ARBA00023224"/>
    </source>
</evidence>
<protein>
    <recommendedName>
        <fullName evidence="9">Methyl-accepting chemotaxis protein</fullName>
    </recommendedName>
</protein>
<keyword evidence="4" id="KW-1133">Transmembrane helix</keyword>
<dbReference type="InterPro" id="IPR004089">
    <property type="entry name" value="MCPsignal_dom"/>
</dbReference>
<proteinExistence type="inferred from homology"/>
<reference evidence="8" key="1">
    <citation type="journal article" date="2019" name="Int. J. Syst. Evol. Microbiol.">
        <title>The Global Catalogue of Microorganisms (GCM) 10K type strain sequencing project: providing services to taxonomists for standard genome sequencing and annotation.</title>
        <authorList>
            <consortium name="The Broad Institute Genomics Platform"/>
            <consortium name="The Broad Institute Genome Sequencing Center for Infectious Disease"/>
            <person name="Wu L."/>
            <person name="Ma J."/>
        </authorList>
    </citation>
    <scope>NUCLEOTIDE SEQUENCE [LARGE SCALE GENOMIC DNA]</scope>
    <source>
        <strain evidence="8">NBRC 110044</strain>
    </source>
</reference>
<dbReference type="InterPro" id="IPR004090">
    <property type="entry name" value="Chemotax_Me-accpt_rcpt"/>
</dbReference>
<keyword evidence="4" id="KW-0472">Membrane</keyword>
<dbReference type="PANTHER" id="PTHR32089:SF112">
    <property type="entry name" value="LYSOZYME-LIKE PROTEIN-RELATED"/>
    <property type="match status" value="1"/>
</dbReference>
<name>A0ABQ5YFU0_9NEIS</name>
<keyword evidence="1 3" id="KW-0807">Transducer</keyword>
<evidence type="ECO:0000313" key="8">
    <source>
        <dbReference type="Proteomes" id="UP001156706"/>
    </source>
</evidence>
<dbReference type="SMART" id="SM00283">
    <property type="entry name" value="MA"/>
    <property type="match status" value="1"/>
</dbReference>
<dbReference type="Gene3D" id="1.10.287.950">
    <property type="entry name" value="Methyl-accepting chemotaxis protein"/>
    <property type="match status" value="1"/>
</dbReference>
<dbReference type="PROSITE" id="PS50885">
    <property type="entry name" value="HAMP"/>
    <property type="match status" value="1"/>
</dbReference>
<dbReference type="PANTHER" id="PTHR32089">
    <property type="entry name" value="METHYL-ACCEPTING CHEMOTAXIS PROTEIN MCPB"/>
    <property type="match status" value="1"/>
</dbReference>
<evidence type="ECO:0000259" key="5">
    <source>
        <dbReference type="PROSITE" id="PS50111"/>
    </source>
</evidence>
<keyword evidence="8" id="KW-1185">Reference proteome</keyword>
<comment type="similarity">
    <text evidence="2">Belongs to the methyl-accepting chemotaxis (MCP) protein family.</text>
</comment>
<dbReference type="EMBL" id="BSOG01000003">
    <property type="protein sequence ID" value="GLR13847.1"/>
    <property type="molecule type" value="Genomic_DNA"/>
</dbReference>
<comment type="caution">
    <text evidence="7">The sequence shown here is derived from an EMBL/GenBank/DDBJ whole genome shotgun (WGS) entry which is preliminary data.</text>
</comment>
<evidence type="ECO:0008006" key="9">
    <source>
        <dbReference type="Google" id="ProtNLM"/>
    </source>
</evidence>
<feature type="domain" description="HAMP" evidence="6">
    <location>
        <begin position="57"/>
        <end position="109"/>
    </location>
</feature>